<dbReference type="AlphaFoldDB" id="A0A9W9G3V1"/>
<reference evidence="2" key="1">
    <citation type="submission" date="2022-11" db="EMBL/GenBank/DDBJ databases">
        <authorList>
            <person name="Petersen C."/>
        </authorList>
    </citation>
    <scope>NUCLEOTIDE SEQUENCE</scope>
    <source>
        <strain evidence="2">IBT 30761</strain>
    </source>
</reference>
<dbReference type="OrthoDB" id="5323870at2759"/>
<protein>
    <recommendedName>
        <fullName evidence="4">Nucleoporin NUP37</fullName>
    </recommendedName>
</protein>
<dbReference type="InterPro" id="IPR015943">
    <property type="entry name" value="WD40/YVTN_repeat-like_dom_sf"/>
</dbReference>
<dbReference type="GeneID" id="81352805"/>
<dbReference type="Gene3D" id="2.130.10.10">
    <property type="entry name" value="YVTN repeat-like/Quinoprotein amine dehydrogenase"/>
    <property type="match status" value="1"/>
</dbReference>
<reference evidence="2" key="2">
    <citation type="journal article" date="2023" name="IMA Fungus">
        <title>Comparative genomic study of the Penicillium genus elucidates a diverse pangenome and 15 lateral gene transfer events.</title>
        <authorList>
            <person name="Petersen C."/>
            <person name="Sorensen T."/>
            <person name="Nielsen M.R."/>
            <person name="Sondergaard T.E."/>
            <person name="Sorensen J.L."/>
            <person name="Fitzpatrick D.A."/>
            <person name="Frisvad J.C."/>
            <person name="Nielsen K.L."/>
        </authorList>
    </citation>
    <scope>NUCLEOTIDE SEQUENCE</scope>
    <source>
        <strain evidence="2">IBT 30761</strain>
    </source>
</reference>
<proteinExistence type="predicted"/>
<evidence type="ECO:0000313" key="2">
    <source>
        <dbReference type="EMBL" id="KAJ5110797.1"/>
    </source>
</evidence>
<evidence type="ECO:0000256" key="1">
    <source>
        <dbReference type="SAM" id="MobiDB-lite"/>
    </source>
</evidence>
<accession>A0A9W9G3V1</accession>
<gene>
    <name evidence="2" type="ORF">N7532_001332</name>
</gene>
<name>A0A9W9G3V1_9EURO</name>
<sequence length="653" mass="71119">MPSFPTTPLVRAREDGLQLSYRLPHRIHAAQAYPIRAPNGSSIIVYGYETGLKVIWRGGRQFTDLKQYQPSAQDKGASKNGDDSVMIIDSDEEAAPEPTASQTEATYGFSPEESEVDPAFPFEAVLRQIDIPLGSRVLDVAVPKVQPEEARSPLDPFPPIVKNTIVVAAVCSDLSTRVVTLPLTPPHPKQTDPQSWKIQSFTVNGGVAHQDIPRGVSLTFTCQGIEEEHDRHKLRSRTTASGKWDLLVATHSAEGSGVLLLHRIPIREDSSHKELSYRLLEEDLVSQRRALPSPAQNIAFNPSTYPSVRHSNLLVAFHSGFVKIYSCFSAQQKPPKSGRRSSSAQEDYESIDTEGRWLISLYPGFEQGSTGIPRRKTIIDANWVLGGRAIMVLLADGEWGVWDIEGAGPGTTKGPLHRQSSVQGVTGGSITTYAVSGRIVAPPSNTQSEAEQRPRFAPMTPSTKRVREDTLLKGAMTAASPSLRGQISVCQITSSQEGLPDESILLRHGSHSAAIPSLISLWRNAVRASGTFDSSNRCRVTPFQDVNLMGENFQAISHLPAPARLSRAAERQTFDVLVAAEHQIMILAPRLVESDETAAAQAIKPEAVAESDQMMLRRGELDVEGMGRLLNGMASGTGSLRMGSPVKRARIFA</sequence>
<organism evidence="2 3">
    <name type="scientific">Penicillium argentinense</name>
    <dbReference type="NCBI Taxonomy" id="1131581"/>
    <lineage>
        <taxon>Eukaryota</taxon>
        <taxon>Fungi</taxon>
        <taxon>Dikarya</taxon>
        <taxon>Ascomycota</taxon>
        <taxon>Pezizomycotina</taxon>
        <taxon>Eurotiomycetes</taxon>
        <taxon>Eurotiomycetidae</taxon>
        <taxon>Eurotiales</taxon>
        <taxon>Aspergillaceae</taxon>
        <taxon>Penicillium</taxon>
    </lineage>
</organism>
<feature type="region of interest" description="Disordered" evidence="1">
    <location>
        <begin position="93"/>
        <end position="115"/>
    </location>
</feature>
<feature type="region of interest" description="Disordered" evidence="1">
    <location>
        <begin position="443"/>
        <end position="463"/>
    </location>
</feature>
<comment type="caution">
    <text evidence="2">The sequence shown here is derived from an EMBL/GenBank/DDBJ whole genome shotgun (WGS) entry which is preliminary data.</text>
</comment>
<evidence type="ECO:0000313" key="3">
    <source>
        <dbReference type="Proteomes" id="UP001149074"/>
    </source>
</evidence>
<dbReference type="RefSeq" id="XP_056478867.1">
    <property type="nucleotide sequence ID" value="XM_056613826.1"/>
</dbReference>
<dbReference type="Proteomes" id="UP001149074">
    <property type="component" value="Unassembled WGS sequence"/>
</dbReference>
<dbReference type="EMBL" id="JAPQKI010000002">
    <property type="protein sequence ID" value="KAJ5110797.1"/>
    <property type="molecule type" value="Genomic_DNA"/>
</dbReference>
<keyword evidence="3" id="KW-1185">Reference proteome</keyword>
<evidence type="ECO:0008006" key="4">
    <source>
        <dbReference type="Google" id="ProtNLM"/>
    </source>
</evidence>